<evidence type="ECO:0000313" key="2">
    <source>
        <dbReference type="Proteomes" id="UP000053232"/>
    </source>
</evidence>
<dbReference type="EMBL" id="ARYC01007087">
    <property type="protein sequence ID" value="KEJ82680.1"/>
    <property type="molecule type" value="Genomic_DNA"/>
</dbReference>
<evidence type="ECO:0000313" key="1">
    <source>
        <dbReference type="EMBL" id="KEJ82680.1"/>
    </source>
</evidence>
<keyword evidence="2" id="KW-1185">Reference proteome</keyword>
<name>A0A073HZL2_9SPIT</name>
<gene>
    <name evidence="1" type="ORF">OXYTRIMIC_542</name>
</gene>
<comment type="caution">
    <text evidence="1">The sequence shown here is derived from an EMBL/GenBank/DDBJ whole genome shotgun (WGS) entry which is preliminary data.</text>
</comment>
<accession>A0A073HZL2</accession>
<dbReference type="Proteomes" id="UP000053232">
    <property type="component" value="Unassembled WGS sequence"/>
</dbReference>
<protein>
    <submittedName>
        <fullName evidence="1">Uncharacterized protein</fullName>
    </submittedName>
</protein>
<organism evidence="1 2">
    <name type="scientific">Oxytricha trifallax</name>
    <dbReference type="NCBI Taxonomy" id="1172189"/>
    <lineage>
        <taxon>Eukaryota</taxon>
        <taxon>Sar</taxon>
        <taxon>Alveolata</taxon>
        <taxon>Ciliophora</taxon>
        <taxon>Intramacronucleata</taxon>
        <taxon>Spirotrichea</taxon>
        <taxon>Stichotrichia</taxon>
        <taxon>Sporadotrichida</taxon>
        <taxon>Oxytrichidae</taxon>
        <taxon>Oxytrichinae</taxon>
        <taxon>Oxytricha</taxon>
    </lineage>
</organism>
<proteinExistence type="predicted"/>
<sequence>MRDRDKKHLQELEKCYNQLKKMQTYKFKLDKLKQIPSRIRLKDLIKAPPDDDEMLIMAWRWQVATSQISHLMALKEELKERMRIQDPNAFAINPLDLAKQIEKDFAHLIESIQDELLSWIKEYNILALLCLKL</sequence>
<reference evidence="2" key="1">
    <citation type="journal article" date="2014" name="Cell">
        <title>The Architecture of a Scrambled Genome Reveals Massive Levels of Genomic Rearrangement during Development.</title>
        <authorList>
            <person name="Chen X."/>
            <person name="Bracht J.R."/>
            <person name="Goldman A.D."/>
            <person name="Dolzhenko E."/>
            <person name="Clay D.M."/>
            <person name="Swart E.C."/>
            <person name="Perlman D.H."/>
            <person name="Doak T.G."/>
            <person name="Stuart A."/>
            <person name="Amemiya C.T."/>
            <person name="Sebra R.P."/>
            <person name="Landweber L.F."/>
        </authorList>
    </citation>
    <scope>NUCLEOTIDE SEQUENCE [LARGE SCALE GENOMIC DNA]</scope>
    <source>
        <strain evidence="2">JRB310</strain>
    </source>
</reference>
<dbReference type="AlphaFoldDB" id="A0A073HZL2"/>